<dbReference type="CDD" id="cd03332">
    <property type="entry name" value="LMO_FMN"/>
    <property type="match status" value="1"/>
</dbReference>
<name>A0A9P4URM4_9PEZI</name>
<gene>
    <name evidence="9" type="ORF">K431DRAFT_319837</name>
</gene>
<evidence type="ECO:0000313" key="9">
    <source>
        <dbReference type="EMBL" id="KAF2722205.1"/>
    </source>
</evidence>
<feature type="binding site" evidence="7">
    <location>
        <position position="207"/>
    </location>
    <ligand>
        <name>glyoxylate</name>
        <dbReference type="ChEBI" id="CHEBI:36655"/>
    </ligand>
</feature>
<dbReference type="PIRSF" id="PIRSF000138">
    <property type="entry name" value="Al-hdrx_acd_dh"/>
    <property type="match status" value="1"/>
</dbReference>
<evidence type="ECO:0000256" key="4">
    <source>
        <dbReference type="ARBA" id="ARBA00023002"/>
    </source>
</evidence>
<feature type="binding site" evidence="7">
    <location>
        <position position="283"/>
    </location>
    <ligand>
        <name>FMN</name>
        <dbReference type="ChEBI" id="CHEBI:58210"/>
    </ligand>
</feature>
<feature type="binding site" evidence="7">
    <location>
        <begin position="338"/>
        <end position="342"/>
    </location>
    <ligand>
        <name>FMN</name>
        <dbReference type="ChEBI" id="CHEBI:58210"/>
    </ligand>
</feature>
<comment type="cofactor">
    <cofactor evidence="1">
        <name>FMN</name>
        <dbReference type="ChEBI" id="CHEBI:58210"/>
    </cofactor>
</comment>
<feature type="binding site" evidence="7">
    <location>
        <position position="170"/>
    </location>
    <ligand>
        <name>FMN</name>
        <dbReference type="ChEBI" id="CHEBI:58210"/>
    </ligand>
</feature>
<evidence type="ECO:0000256" key="1">
    <source>
        <dbReference type="ARBA" id="ARBA00001917"/>
    </source>
</evidence>
<keyword evidence="3 7" id="KW-0288">FMN</keyword>
<keyword evidence="10" id="KW-1185">Reference proteome</keyword>
<dbReference type="OrthoDB" id="25826at2759"/>
<proteinExistence type="inferred from homology"/>
<organism evidence="9 10">
    <name type="scientific">Polychaeton citri CBS 116435</name>
    <dbReference type="NCBI Taxonomy" id="1314669"/>
    <lineage>
        <taxon>Eukaryota</taxon>
        <taxon>Fungi</taxon>
        <taxon>Dikarya</taxon>
        <taxon>Ascomycota</taxon>
        <taxon>Pezizomycotina</taxon>
        <taxon>Dothideomycetes</taxon>
        <taxon>Dothideomycetidae</taxon>
        <taxon>Capnodiales</taxon>
        <taxon>Capnodiaceae</taxon>
        <taxon>Polychaeton</taxon>
    </lineage>
</organism>
<protein>
    <submittedName>
        <fullName evidence="9">Oxidoreductase</fullName>
    </submittedName>
</protein>
<dbReference type="InterPro" id="IPR013785">
    <property type="entry name" value="Aldolase_TIM"/>
</dbReference>
<evidence type="ECO:0000256" key="5">
    <source>
        <dbReference type="ARBA" id="ARBA00024042"/>
    </source>
</evidence>
<feature type="binding site" evidence="7">
    <location>
        <position position="310"/>
    </location>
    <ligand>
        <name>glyoxylate</name>
        <dbReference type="ChEBI" id="CHEBI:36655"/>
    </ligand>
</feature>
<dbReference type="Pfam" id="PF01070">
    <property type="entry name" value="FMN_dh"/>
    <property type="match status" value="1"/>
</dbReference>
<sequence>MNAIQDVPSHPDPSIDVNSYKYGAFQNEIYKRGMFGNVKPTVTTDPSKLEQQAKEAMSQRGFNYIAGGAGERSTMEANRLAFRQWKLVPRMLRGAAQRDLSVELFGEKQPNPIIVAPVGVQEIFHEDKDVGVAEVAAELGVTFTMSTAGSSSIEHIGKVGREKGGRQWFQLYWPKSDDVTASLLNRAKREGFKVLVVTLDTWTLGWRPWDLDHAYVPFVKGLGCEVGFSDPAFRKGYGKDPRDPKHVTEASIAWTTDIFDGMGHTWESLKLLKQYWDGPIILKGIQSVDDAKLAVQYGMDGVLVSNHGGRQLDGAVGSLDMLAEIAEAVGDKTTVLFDSGIRTGADVMKALALGAKAVLIGRPVMYGLGIAGKAGAKDVMRYLLADLDQSMGLAGYKNVHELGPHSIRRIQYPGDSHSNY</sequence>
<comment type="caution">
    <text evidence="9">The sequence shown here is derived from an EMBL/GenBank/DDBJ whole genome shotgun (WGS) entry which is preliminary data.</text>
</comment>
<evidence type="ECO:0000256" key="3">
    <source>
        <dbReference type="ARBA" id="ARBA00022643"/>
    </source>
</evidence>
<keyword evidence="4" id="KW-0560">Oxidoreductase</keyword>
<keyword evidence="2 7" id="KW-0285">Flavoprotein</keyword>
<feature type="binding site" evidence="7">
    <location>
        <position position="198"/>
    </location>
    <ligand>
        <name>FMN</name>
        <dbReference type="ChEBI" id="CHEBI:58210"/>
    </ligand>
</feature>
<feature type="binding site" evidence="7">
    <location>
        <position position="146"/>
    </location>
    <ligand>
        <name>FMN</name>
        <dbReference type="ChEBI" id="CHEBI:58210"/>
    </ligand>
</feature>
<evidence type="ECO:0000313" key="10">
    <source>
        <dbReference type="Proteomes" id="UP000799441"/>
    </source>
</evidence>
<dbReference type="FunFam" id="3.20.20.70:FF:000132">
    <property type="entry name" value="FMN dependent dehydrogenase"/>
    <property type="match status" value="1"/>
</dbReference>
<dbReference type="GO" id="GO:0010181">
    <property type="term" value="F:FMN binding"/>
    <property type="evidence" value="ECO:0007669"/>
    <property type="project" value="InterPro"/>
</dbReference>
<feature type="binding site" evidence="7">
    <location>
        <position position="172"/>
    </location>
    <ligand>
        <name>glyoxylate</name>
        <dbReference type="ChEBI" id="CHEBI:36655"/>
    </ligand>
</feature>
<feature type="active site" description="Proton acceptor" evidence="6">
    <location>
        <position position="307"/>
    </location>
</feature>
<comment type="similarity">
    <text evidence="5">Belongs to the FMN-dependent alpha-hydroxy acid dehydrogenase family.</text>
</comment>
<dbReference type="PROSITE" id="PS51349">
    <property type="entry name" value="FMN_HYDROXY_ACID_DH_2"/>
    <property type="match status" value="1"/>
</dbReference>
<feature type="binding site" evidence="7">
    <location>
        <position position="305"/>
    </location>
    <ligand>
        <name>FMN</name>
        <dbReference type="ChEBI" id="CHEBI:58210"/>
    </ligand>
</feature>
<evidence type="ECO:0000256" key="7">
    <source>
        <dbReference type="PIRSR" id="PIRSR000138-2"/>
    </source>
</evidence>
<dbReference type="PANTHER" id="PTHR10578">
    <property type="entry name" value="S -2-HYDROXY-ACID OXIDASE-RELATED"/>
    <property type="match status" value="1"/>
</dbReference>
<dbReference type="Gene3D" id="3.20.20.70">
    <property type="entry name" value="Aldolase class I"/>
    <property type="match status" value="1"/>
</dbReference>
<dbReference type="InterPro" id="IPR037396">
    <property type="entry name" value="FMN_HAD"/>
</dbReference>
<feature type="binding site" evidence="7">
    <location>
        <begin position="117"/>
        <end position="119"/>
    </location>
    <ligand>
        <name>FMN</name>
        <dbReference type="ChEBI" id="CHEBI:58210"/>
    </ligand>
</feature>
<feature type="domain" description="FMN hydroxy acid dehydrogenase" evidence="8">
    <location>
        <begin position="38"/>
        <end position="412"/>
    </location>
</feature>
<dbReference type="AlphaFoldDB" id="A0A9P4URM4"/>
<dbReference type="PROSITE" id="PS00557">
    <property type="entry name" value="FMN_HYDROXY_ACID_DH_1"/>
    <property type="match status" value="1"/>
</dbReference>
<evidence type="ECO:0000256" key="2">
    <source>
        <dbReference type="ARBA" id="ARBA00022630"/>
    </source>
</evidence>
<dbReference type="PANTHER" id="PTHR10578:SF86">
    <property type="entry name" value="DEPENDENT DEHYDROGENASE, PUTATIVE (AFU_ORTHOLOGUE AFUA_6G02720)-RELATED"/>
    <property type="match status" value="1"/>
</dbReference>
<feature type="binding site" evidence="7">
    <location>
        <begin position="361"/>
        <end position="362"/>
    </location>
    <ligand>
        <name>FMN</name>
        <dbReference type="ChEBI" id="CHEBI:58210"/>
    </ligand>
</feature>
<feature type="binding site" evidence="7">
    <location>
        <position position="64"/>
    </location>
    <ligand>
        <name>glyoxylate</name>
        <dbReference type="ChEBI" id="CHEBI:36655"/>
    </ligand>
</feature>
<accession>A0A9P4URM4</accession>
<dbReference type="GO" id="GO:0016491">
    <property type="term" value="F:oxidoreductase activity"/>
    <property type="evidence" value="ECO:0007669"/>
    <property type="project" value="UniProtKB-KW"/>
</dbReference>
<dbReference type="SUPFAM" id="SSF51395">
    <property type="entry name" value="FMN-linked oxidoreductases"/>
    <property type="match status" value="1"/>
</dbReference>
<evidence type="ECO:0000256" key="6">
    <source>
        <dbReference type="PIRSR" id="PIRSR000138-1"/>
    </source>
</evidence>
<dbReference type="InterPro" id="IPR000262">
    <property type="entry name" value="FMN-dep_DH"/>
</dbReference>
<dbReference type="Proteomes" id="UP000799441">
    <property type="component" value="Unassembled WGS sequence"/>
</dbReference>
<dbReference type="EMBL" id="MU003784">
    <property type="protein sequence ID" value="KAF2722205.1"/>
    <property type="molecule type" value="Genomic_DNA"/>
</dbReference>
<dbReference type="InterPro" id="IPR008259">
    <property type="entry name" value="FMN_hydac_DH_AS"/>
</dbReference>
<evidence type="ECO:0000259" key="8">
    <source>
        <dbReference type="PROSITE" id="PS51349"/>
    </source>
</evidence>
<dbReference type="InterPro" id="IPR037350">
    <property type="entry name" value="LMO_FMN"/>
</dbReference>
<feature type="binding site" evidence="7">
    <location>
        <position position="307"/>
    </location>
    <ligand>
        <name>glyoxylate</name>
        <dbReference type="ChEBI" id="CHEBI:36655"/>
    </ligand>
</feature>
<dbReference type="InterPro" id="IPR012133">
    <property type="entry name" value="Alpha-hydoxy_acid_DH_FMN"/>
</dbReference>
<reference evidence="9" key="1">
    <citation type="journal article" date="2020" name="Stud. Mycol.">
        <title>101 Dothideomycetes genomes: a test case for predicting lifestyles and emergence of pathogens.</title>
        <authorList>
            <person name="Haridas S."/>
            <person name="Albert R."/>
            <person name="Binder M."/>
            <person name="Bloem J."/>
            <person name="Labutti K."/>
            <person name="Salamov A."/>
            <person name="Andreopoulos B."/>
            <person name="Baker S."/>
            <person name="Barry K."/>
            <person name="Bills G."/>
            <person name="Bluhm B."/>
            <person name="Cannon C."/>
            <person name="Castanera R."/>
            <person name="Culley D."/>
            <person name="Daum C."/>
            <person name="Ezra D."/>
            <person name="Gonzalez J."/>
            <person name="Henrissat B."/>
            <person name="Kuo A."/>
            <person name="Liang C."/>
            <person name="Lipzen A."/>
            <person name="Lutzoni F."/>
            <person name="Magnuson J."/>
            <person name="Mondo S."/>
            <person name="Nolan M."/>
            <person name="Ohm R."/>
            <person name="Pangilinan J."/>
            <person name="Park H.-J."/>
            <person name="Ramirez L."/>
            <person name="Alfaro M."/>
            <person name="Sun H."/>
            <person name="Tritt A."/>
            <person name="Yoshinaga Y."/>
            <person name="Zwiers L.-H."/>
            <person name="Turgeon B."/>
            <person name="Goodwin S."/>
            <person name="Spatafora J."/>
            <person name="Crous P."/>
            <person name="Grigoriev I."/>
        </authorList>
    </citation>
    <scope>NUCLEOTIDE SEQUENCE</scope>
    <source>
        <strain evidence="9">CBS 116435</strain>
    </source>
</reference>